<dbReference type="HOGENOM" id="CLU_742190_0_0_1"/>
<dbReference type="Proteomes" id="UP000053989">
    <property type="component" value="Unassembled WGS sequence"/>
</dbReference>
<sequence length="373" mass="41501">MDEQAIHSKPSPPQPIRMSSRSHSLPEVRERCNSGGDDQSTSLHPSHSASQGGYRQQCHSPERVTLLHSRPSISRLVAPSPVPDAVEAPHVQVLGIPDGELDIGRVQTGILPFVDSFLEVPRSISAYHMEPPEIPSGINDNHVNETCRQPARTCARPFHFRSPAAQLREATSSVSFENDALEYYQTTGEQEHFSDLSYDPNNCPPFDWLSFCDPVAPRYEGESVGVVNDFGTAHDIDFARDLDVPDDYDYDYVGELNLRDFEQNVAGGHELEHGYGSEYGTVEDIDYFESQYDDPNASGDEVDFHESDQGELQNVITVDEDPEDDQPLAPALFEGRALLLGFSTSIGRQRSGLSDAEVDVAKRLHSHWRPQKL</sequence>
<gene>
    <name evidence="2" type="ORF">SCLCIDRAFT_883183</name>
</gene>
<reference evidence="2 3" key="1">
    <citation type="submission" date="2014-04" db="EMBL/GenBank/DDBJ databases">
        <authorList>
            <consortium name="DOE Joint Genome Institute"/>
            <person name="Kuo A."/>
            <person name="Kohler A."/>
            <person name="Nagy L.G."/>
            <person name="Floudas D."/>
            <person name="Copeland A."/>
            <person name="Barry K.W."/>
            <person name="Cichocki N."/>
            <person name="Veneault-Fourrey C."/>
            <person name="LaButti K."/>
            <person name="Lindquist E.A."/>
            <person name="Lipzen A."/>
            <person name="Lundell T."/>
            <person name="Morin E."/>
            <person name="Murat C."/>
            <person name="Sun H."/>
            <person name="Tunlid A."/>
            <person name="Henrissat B."/>
            <person name="Grigoriev I.V."/>
            <person name="Hibbett D.S."/>
            <person name="Martin F."/>
            <person name="Nordberg H.P."/>
            <person name="Cantor M.N."/>
            <person name="Hua S.X."/>
        </authorList>
    </citation>
    <scope>NUCLEOTIDE SEQUENCE [LARGE SCALE GENOMIC DNA]</scope>
    <source>
        <strain evidence="2 3">Foug A</strain>
    </source>
</reference>
<dbReference type="AlphaFoldDB" id="A0A0C3AUI3"/>
<feature type="compositionally biased region" description="Polar residues" evidence="1">
    <location>
        <begin position="36"/>
        <end position="59"/>
    </location>
</feature>
<evidence type="ECO:0000313" key="2">
    <source>
        <dbReference type="EMBL" id="KIM68602.1"/>
    </source>
</evidence>
<reference evidence="3" key="2">
    <citation type="submission" date="2015-01" db="EMBL/GenBank/DDBJ databases">
        <title>Evolutionary Origins and Diversification of the Mycorrhizal Mutualists.</title>
        <authorList>
            <consortium name="DOE Joint Genome Institute"/>
            <consortium name="Mycorrhizal Genomics Consortium"/>
            <person name="Kohler A."/>
            <person name="Kuo A."/>
            <person name="Nagy L.G."/>
            <person name="Floudas D."/>
            <person name="Copeland A."/>
            <person name="Barry K.W."/>
            <person name="Cichocki N."/>
            <person name="Veneault-Fourrey C."/>
            <person name="LaButti K."/>
            <person name="Lindquist E.A."/>
            <person name="Lipzen A."/>
            <person name="Lundell T."/>
            <person name="Morin E."/>
            <person name="Murat C."/>
            <person name="Riley R."/>
            <person name="Ohm R."/>
            <person name="Sun H."/>
            <person name="Tunlid A."/>
            <person name="Henrissat B."/>
            <person name="Grigoriev I.V."/>
            <person name="Hibbett D.S."/>
            <person name="Martin F."/>
        </authorList>
    </citation>
    <scope>NUCLEOTIDE SEQUENCE [LARGE SCALE GENOMIC DNA]</scope>
    <source>
        <strain evidence="3">Foug A</strain>
    </source>
</reference>
<name>A0A0C3AUI3_9AGAM</name>
<dbReference type="InParanoid" id="A0A0C3AUI3"/>
<keyword evidence="3" id="KW-1185">Reference proteome</keyword>
<evidence type="ECO:0000313" key="3">
    <source>
        <dbReference type="Proteomes" id="UP000053989"/>
    </source>
</evidence>
<evidence type="ECO:0000256" key="1">
    <source>
        <dbReference type="SAM" id="MobiDB-lite"/>
    </source>
</evidence>
<proteinExistence type="predicted"/>
<accession>A0A0C3AUI3</accession>
<dbReference type="EMBL" id="KN822008">
    <property type="protein sequence ID" value="KIM68602.1"/>
    <property type="molecule type" value="Genomic_DNA"/>
</dbReference>
<protein>
    <submittedName>
        <fullName evidence="2">Uncharacterized protein</fullName>
    </submittedName>
</protein>
<feature type="region of interest" description="Disordered" evidence="1">
    <location>
        <begin position="1"/>
        <end position="59"/>
    </location>
</feature>
<dbReference type="STRING" id="1036808.A0A0C3AUI3"/>
<organism evidence="2 3">
    <name type="scientific">Scleroderma citrinum Foug A</name>
    <dbReference type="NCBI Taxonomy" id="1036808"/>
    <lineage>
        <taxon>Eukaryota</taxon>
        <taxon>Fungi</taxon>
        <taxon>Dikarya</taxon>
        <taxon>Basidiomycota</taxon>
        <taxon>Agaricomycotina</taxon>
        <taxon>Agaricomycetes</taxon>
        <taxon>Agaricomycetidae</taxon>
        <taxon>Boletales</taxon>
        <taxon>Sclerodermatineae</taxon>
        <taxon>Sclerodermataceae</taxon>
        <taxon>Scleroderma</taxon>
    </lineage>
</organism>